<dbReference type="SUPFAM" id="SSF56487">
    <property type="entry name" value="SRCR-like"/>
    <property type="match status" value="3"/>
</dbReference>
<evidence type="ECO:0000256" key="4">
    <source>
        <dbReference type="SAM" id="Phobius"/>
    </source>
</evidence>
<feature type="region of interest" description="Disordered" evidence="3">
    <location>
        <begin position="401"/>
        <end position="425"/>
    </location>
</feature>
<keyword evidence="1 2" id="KW-1015">Disulfide bond</keyword>
<feature type="transmembrane region" description="Helical" evidence="4">
    <location>
        <begin position="340"/>
        <end position="367"/>
    </location>
</feature>
<dbReference type="Ensembl" id="ENSPCET00000018246.1">
    <property type="protein sequence ID" value="ENSPCEP00000017635.1"/>
    <property type="gene ID" value="ENSPCEG00000013824.1"/>
</dbReference>
<dbReference type="Proteomes" id="UP000694393">
    <property type="component" value="Unplaced"/>
</dbReference>
<feature type="region of interest" description="Disordered" evidence="3">
    <location>
        <begin position="437"/>
        <end position="460"/>
    </location>
</feature>
<dbReference type="PANTHER" id="PTHR47309">
    <property type="entry name" value="T-CELL SURFACE GLYCOPROTEIN CD5"/>
    <property type="match status" value="1"/>
</dbReference>
<evidence type="ECO:0000313" key="6">
    <source>
        <dbReference type="Ensembl" id="ENSPCEP00000017635.1"/>
    </source>
</evidence>
<comment type="caution">
    <text evidence="2">Lacks conserved residue(s) required for the propagation of feature annotation.</text>
</comment>
<feature type="domain" description="SRCR" evidence="5">
    <location>
        <begin position="133"/>
        <end position="236"/>
    </location>
</feature>
<dbReference type="GO" id="GO:0031295">
    <property type="term" value="P:T cell costimulation"/>
    <property type="evidence" value="ECO:0007669"/>
    <property type="project" value="TreeGrafter"/>
</dbReference>
<evidence type="ECO:0000256" key="2">
    <source>
        <dbReference type="PROSITE-ProRule" id="PRU00196"/>
    </source>
</evidence>
<dbReference type="PROSITE" id="PS50287">
    <property type="entry name" value="SRCR_2"/>
    <property type="match status" value="3"/>
</dbReference>
<dbReference type="AlphaFoldDB" id="A0A8C8VLV9"/>
<evidence type="ECO:0000256" key="1">
    <source>
        <dbReference type="ARBA" id="ARBA00023157"/>
    </source>
</evidence>
<evidence type="ECO:0000259" key="5">
    <source>
        <dbReference type="PROSITE" id="PS50287"/>
    </source>
</evidence>
<dbReference type="InterPro" id="IPR036772">
    <property type="entry name" value="SRCR-like_dom_sf"/>
</dbReference>
<dbReference type="InterPro" id="IPR001190">
    <property type="entry name" value="SRCR"/>
</dbReference>
<dbReference type="PANTHER" id="PTHR47309:SF1">
    <property type="entry name" value="T-CELL SURFACE GLYCOPROTEIN CD5"/>
    <property type="match status" value="1"/>
</dbReference>
<keyword evidence="4" id="KW-0812">Transmembrane</keyword>
<dbReference type="Gene3D" id="3.10.250.10">
    <property type="entry name" value="SRCR-like domain"/>
    <property type="match status" value="3"/>
</dbReference>
<feature type="disulfide bond" evidence="2">
    <location>
        <begin position="84"/>
        <end position="94"/>
    </location>
</feature>
<keyword evidence="7" id="KW-1185">Reference proteome</keyword>
<feature type="domain" description="SRCR" evidence="5">
    <location>
        <begin position="13"/>
        <end position="110"/>
    </location>
</feature>
<accession>A0A8C8VLV9</accession>
<evidence type="ECO:0000313" key="7">
    <source>
        <dbReference type="Proteomes" id="UP000694393"/>
    </source>
</evidence>
<dbReference type="SMART" id="SM00202">
    <property type="entry name" value="SR"/>
    <property type="match status" value="2"/>
</dbReference>
<reference evidence="6" key="1">
    <citation type="submission" date="2025-08" db="UniProtKB">
        <authorList>
            <consortium name="Ensembl"/>
        </authorList>
    </citation>
    <scope>IDENTIFICATION</scope>
</reference>
<dbReference type="Pfam" id="PF00530">
    <property type="entry name" value="SRCR"/>
    <property type="match status" value="3"/>
</dbReference>
<sequence>RAVLQLSESLWSMNLTGSDYRCLGRLEVNYRGNRNTVCLNGWPQSATKIVCEHLDCGPPANMDLKPVFPDARQKPMRRMHQVVCKNAEVDLSRCFWELSNCTEYVTIVCKEPEKIPTLPPPTTTPEPTGPPQLRLVDGKFSCSGNVELYMGGQWGMVHSNTQHETKLASWVCQNLSCGVALEVKDQKKPPFFIKHQRQHPPVRWEMEATCEDDSIPDCFKRTRNPQGKTPASVICSGSQPELMHRLGDSQSPCEGILEVFHEGSWEVLCDSSPRVKSRGNQVCQELQCGNLTLSVQVQDAKTKGVFCNEQHLQLCSTFTKITCFKTRIQCQNFKPRSPGVGAGTIVSIILALILFGILIVMCGPPAYKKLQKKYSKKQQRQWIGPTGLQQNVSFHRNSTVTLRPRQEGQGAHGEDNDYSQTPKKNSYLSTYPALEGALRSSNPPDNASDSDYDLHIARRL</sequence>
<keyword evidence="4" id="KW-0472">Membrane</keyword>
<proteinExistence type="predicted"/>
<protein>
    <recommendedName>
        <fullName evidence="5">SRCR domain-containing protein</fullName>
    </recommendedName>
</protein>
<evidence type="ECO:0000256" key="3">
    <source>
        <dbReference type="SAM" id="MobiDB-lite"/>
    </source>
</evidence>
<dbReference type="InterPro" id="IPR003566">
    <property type="entry name" value="Tcell_CD5"/>
</dbReference>
<feature type="compositionally biased region" description="Low complexity" evidence="3">
    <location>
        <begin position="440"/>
        <end position="449"/>
    </location>
</feature>
<dbReference type="GO" id="GO:0005886">
    <property type="term" value="C:plasma membrane"/>
    <property type="evidence" value="ECO:0007669"/>
    <property type="project" value="TreeGrafter"/>
</dbReference>
<organism evidence="6 7">
    <name type="scientific">Pelusios castaneus</name>
    <name type="common">West African mud turtle</name>
    <dbReference type="NCBI Taxonomy" id="367368"/>
    <lineage>
        <taxon>Eukaryota</taxon>
        <taxon>Metazoa</taxon>
        <taxon>Chordata</taxon>
        <taxon>Craniata</taxon>
        <taxon>Vertebrata</taxon>
        <taxon>Euteleostomi</taxon>
        <taxon>Archelosauria</taxon>
        <taxon>Testudinata</taxon>
        <taxon>Testudines</taxon>
        <taxon>Pleurodira</taxon>
        <taxon>Pelomedusidae</taxon>
        <taxon>Pelusios</taxon>
    </lineage>
</organism>
<reference evidence="6" key="2">
    <citation type="submission" date="2025-09" db="UniProtKB">
        <authorList>
            <consortium name="Ensembl"/>
        </authorList>
    </citation>
    <scope>IDENTIFICATION</scope>
</reference>
<dbReference type="PRINTS" id="PR01409">
    <property type="entry name" value="TCELLCD5"/>
</dbReference>
<name>A0A8C8VLV9_9SAUR</name>
<feature type="domain" description="SRCR" evidence="5">
    <location>
        <begin position="244"/>
        <end position="331"/>
    </location>
</feature>
<keyword evidence="4" id="KW-1133">Transmembrane helix</keyword>